<reference evidence="2 3" key="1">
    <citation type="submission" date="2015-07" db="EMBL/GenBank/DDBJ databases">
        <title>The genome of Melipona quadrifasciata.</title>
        <authorList>
            <person name="Pan H."/>
            <person name="Kapheim K."/>
        </authorList>
    </citation>
    <scope>NUCLEOTIDE SEQUENCE [LARGE SCALE GENOMIC DNA]</scope>
    <source>
        <strain evidence="2">0111107301</strain>
        <tissue evidence="2">Whole body</tissue>
    </source>
</reference>
<feature type="compositionally biased region" description="Basic and acidic residues" evidence="1">
    <location>
        <begin position="21"/>
        <end position="40"/>
    </location>
</feature>
<organism evidence="2 3">
    <name type="scientific">Melipona quadrifasciata</name>
    <dbReference type="NCBI Taxonomy" id="166423"/>
    <lineage>
        <taxon>Eukaryota</taxon>
        <taxon>Metazoa</taxon>
        <taxon>Ecdysozoa</taxon>
        <taxon>Arthropoda</taxon>
        <taxon>Hexapoda</taxon>
        <taxon>Insecta</taxon>
        <taxon>Pterygota</taxon>
        <taxon>Neoptera</taxon>
        <taxon>Endopterygota</taxon>
        <taxon>Hymenoptera</taxon>
        <taxon>Apocrita</taxon>
        <taxon>Aculeata</taxon>
        <taxon>Apoidea</taxon>
        <taxon>Anthophila</taxon>
        <taxon>Apidae</taxon>
        <taxon>Melipona</taxon>
    </lineage>
</organism>
<dbReference type="GO" id="GO:0007265">
    <property type="term" value="P:Ras protein signal transduction"/>
    <property type="evidence" value="ECO:0007669"/>
    <property type="project" value="TreeGrafter"/>
</dbReference>
<feature type="compositionally biased region" description="Low complexity" evidence="1">
    <location>
        <begin position="1"/>
        <end position="15"/>
    </location>
</feature>
<dbReference type="GO" id="GO:0005886">
    <property type="term" value="C:plasma membrane"/>
    <property type="evidence" value="ECO:0007669"/>
    <property type="project" value="TreeGrafter"/>
</dbReference>
<feature type="non-terminal residue" evidence="2">
    <location>
        <position position="1"/>
    </location>
</feature>
<accession>A0A0M8ZQV7</accession>
<feature type="region of interest" description="Disordered" evidence="1">
    <location>
        <begin position="174"/>
        <end position="195"/>
    </location>
</feature>
<dbReference type="Gene3D" id="1.20.870.10">
    <property type="entry name" value="Son of sevenless (SoS) protein Chain: S domain 1"/>
    <property type="match status" value="1"/>
</dbReference>
<dbReference type="EMBL" id="KQ435900">
    <property type="protein sequence ID" value="KOX69097.1"/>
    <property type="molecule type" value="Genomic_DNA"/>
</dbReference>
<evidence type="ECO:0000313" key="3">
    <source>
        <dbReference type="Proteomes" id="UP000053105"/>
    </source>
</evidence>
<protein>
    <submittedName>
        <fullName evidence="2">Ras-specific guanine nucleotide-releasing factor 1</fullName>
    </submittedName>
</protein>
<dbReference type="STRING" id="166423.A0A0M8ZQV7"/>
<dbReference type="AlphaFoldDB" id="A0A0M8ZQV7"/>
<dbReference type="PANTHER" id="PTHR23113:SF99">
    <property type="entry name" value="RASGEF DOMAIN-CONTAINING PROTEIN"/>
    <property type="match status" value="1"/>
</dbReference>
<feature type="region of interest" description="Disordered" evidence="1">
    <location>
        <begin position="1"/>
        <end position="43"/>
    </location>
</feature>
<dbReference type="GO" id="GO:0005085">
    <property type="term" value="F:guanyl-nucleotide exchange factor activity"/>
    <property type="evidence" value="ECO:0007669"/>
    <property type="project" value="InterPro"/>
</dbReference>
<keyword evidence="3" id="KW-1185">Reference proteome</keyword>
<dbReference type="SUPFAM" id="SSF48366">
    <property type="entry name" value="Ras GEF"/>
    <property type="match status" value="1"/>
</dbReference>
<dbReference type="Gene3D" id="1.10.840.10">
    <property type="entry name" value="Ras guanine-nucleotide exchange factors catalytic domain"/>
    <property type="match status" value="1"/>
</dbReference>
<dbReference type="Proteomes" id="UP000053105">
    <property type="component" value="Unassembled WGS sequence"/>
</dbReference>
<feature type="compositionally biased region" description="Polar residues" evidence="1">
    <location>
        <begin position="176"/>
        <end position="195"/>
    </location>
</feature>
<dbReference type="InterPro" id="IPR008937">
    <property type="entry name" value="Ras-like_GEF"/>
</dbReference>
<dbReference type="OrthoDB" id="10254377at2759"/>
<dbReference type="PANTHER" id="PTHR23113">
    <property type="entry name" value="GUANINE NUCLEOTIDE EXCHANGE FACTOR"/>
    <property type="match status" value="1"/>
</dbReference>
<gene>
    <name evidence="2" type="ORF">WN51_06500</name>
</gene>
<name>A0A0M8ZQV7_9HYME</name>
<dbReference type="InterPro" id="IPR023578">
    <property type="entry name" value="Ras_GEF_dom_sf"/>
</dbReference>
<proteinExistence type="predicted"/>
<dbReference type="InterPro" id="IPR036964">
    <property type="entry name" value="RASGEF_cat_dom_sf"/>
</dbReference>
<evidence type="ECO:0000256" key="1">
    <source>
        <dbReference type="SAM" id="MobiDB-lite"/>
    </source>
</evidence>
<sequence length="195" mass="22209">TSTAATAFAIATSASNNPPDKGSDQDNRSGSCRDKNRRNEPVMSTAIMTRVLKILRHWISKHPQDFESDHRLKNLTIKFLDDIIHWPNLLPAEHKAATQLLRLITKEQPENNKEELRKLLAPPTIAHVIQEIRQLQQSSYNIEPIEKIINYLLDPSLQIDDDTLYQMSLEIEPRSSKPSSSLFHLTSSVAHKSKK</sequence>
<evidence type="ECO:0000313" key="2">
    <source>
        <dbReference type="EMBL" id="KOX69097.1"/>
    </source>
</evidence>